<evidence type="ECO:0000256" key="13">
    <source>
        <dbReference type="SAM" id="SignalP"/>
    </source>
</evidence>
<gene>
    <name evidence="15" type="ORF">LY90DRAFT_451563</name>
</gene>
<keyword evidence="7 13" id="KW-0732">Signal</keyword>
<evidence type="ECO:0000313" key="15">
    <source>
        <dbReference type="EMBL" id="ORY74160.1"/>
    </source>
</evidence>
<evidence type="ECO:0000256" key="9">
    <source>
        <dbReference type="ARBA" id="ARBA00023239"/>
    </source>
</evidence>
<dbReference type="SMART" id="SM00236">
    <property type="entry name" value="fCBD"/>
    <property type="match status" value="1"/>
</dbReference>
<dbReference type="Gene3D" id="2.160.20.10">
    <property type="entry name" value="Single-stranded right-handed beta-helix, Pectin lyase-like"/>
    <property type="match status" value="1"/>
</dbReference>
<dbReference type="Pfam" id="PF03211">
    <property type="entry name" value="Pectate_lyase"/>
    <property type="match status" value="1"/>
</dbReference>
<dbReference type="Proteomes" id="UP000193920">
    <property type="component" value="Unassembled WGS sequence"/>
</dbReference>
<comment type="similarity">
    <text evidence="4">Belongs to the polysaccharide lyase 3 family.</text>
</comment>
<evidence type="ECO:0000256" key="10">
    <source>
        <dbReference type="ARBA" id="ARBA00025679"/>
    </source>
</evidence>
<evidence type="ECO:0000256" key="6">
    <source>
        <dbReference type="ARBA" id="ARBA00022525"/>
    </source>
</evidence>
<comment type="function">
    <text evidence="10">Pectinolytic enzyme consist of four classes of enzymes: pectin lyase, polygalacturonase, pectin methylesterase and rhamnogalacturonase. Among pectinolytic enzymes, pectin lyase is the most important in depolymerization of pectin, since it cleaves internal glycosidic bonds of highly methylated pectins. Favors pectate, the anion, over pectin, the methyl ester.</text>
</comment>
<feature type="domain" description="CBM1" evidence="14">
    <location>
        <begin position="19"/>
        <end position="55"/>
    </location>
</feature>
<protein>
    <recommendedName>
        <fullName evidence="11">Probable pectate lyase F</fullName>
        <ecNumber evidence="5">4.2.2.2</ecNumber>
    </recommendedName>
</protein>
<dbReference type="PANTHER" id="PTHR33407:SF9">
    <property type="entry name" value="PECTATE LYASE F-RELATED"/>
    <property type="match status" value="1"/>
</dbReference>
<dbReference type="EMBL" id="MCOG01000030">
    <property type="protein sequence ID" value="ORY74160.1"/>
    <property type="molecule type" value="Genomic_DNA"/>
</dbReference>
<organism evidence="15 16">
    <name type="scientific">Neocallimastix californiae</name>
    <dbReference type="NCBI Taxonomy" id="1754190"/>
    <lineage>
        <taxon>Eukaryota</taxon>
        <taxon>Fungi</taxon>
        <taxon>Fungi incertae sedis</taxon>
        <taxon>Chytridiomycota</taxon>
        <taxon>Chytridiomycota incertae sedis</taxon>
        <taxon>Neocallimastigomycetes</taxon>
        <taxon>Neocallimastigales</taxon>
        <taxon>Neocallimastigaceae</taxon>
        <taxon>Neocallimastix</taxon>
    </lineage>
</organism>
<comment type="caution">
    <text evidence="15">The sequence shown here is derived from an EMBL/GenBank/DDBJ whole genome shotgun (WGS) entry which is preliminary data.</text>
</comment>
<dbReference type="InterPro" id="IPR004898">
    <property type="entry name" value="Pectate_lyase_PlyH/PlyE-like"/>
</dbReference>
<evidence type="ECO:0000256" key="4">
    <source>
        <dbReference type="ARBA" id="ARBA00006463"/>
    </source>
</evidence>
<feature type="region of interest" description="Disordered" evidence="12">
    <location>
        <begin position="144"/>
        <end position="179"/>
    </location>
</feature>
<sequence length="412" mass="43704">MRLINIIGLISFIKLAYAECGTANAQCGGLNFTGDDCCISGYTCKYINESYSQCIEDGNTLNSTSSNETTKKTSTKKTTSKKSTTKKSTTKKSTTKKSTTKKSTTKKTTKTTTSNTKTTKTKSYSPLSSQPYCLSNHYLSPSSSLSISTSSSDSSSSSESPSSSQSTSSSKPSSSSSLTTDVVFPTAKKTIIFNEPYVIKAGEVFDGLAVNGVWTSYGRGVTGHGDCKNVEGGSKDAVFRLESGATLKNVIIGADSIEHVHCIGDGCTVENVWWDDVCEDALTLKGSTNKNAKFYLIGGGARDGSDKIVQHNSAGTVYIKGFYCSNSGKLYRACGNCKSGYQDIRHVIIEDVTTLNVGVLAGINTNYGDTATFINVNANGGNVCNTYTGNNNGKEPPKTGSQCKNQSNCVCK</sequence>
<proteinExistence type="inferred from homology"/>
<feature type="signal peptide" evidence="13">
    <location>
        <begin position="1"/>
        <end position="18"/>
    </location>
</feature>
<dbReference type="InterPro" id="IPR012334">
    <property type="entry name" value="Pectin_lyas_fold"/>
</dbReference>
<feature type="compositionally biased region" description="Low complexity" evidence="12">
    <location>
        <begin position="110"/>
        <end position="123"/>
    </location>
</feature>
<dbReference type="InterPro" id="IPR011050">
    <property type="entry name" value="Pectin_lyase_fold/virulence"/>
</dbReference>
<dbReference type="PANTHER" id="PTHR33407">
    <property type="entry name" value="PECTATE LYASE F-RELATED"/>
    <property type="match status" value="1"/>
</dbReference>
<dbReference type="GO" id="GO:0045490">
    <property type="term" value="P:pectin catabolic process"/>
    <property type="evidence" value="ECO:0007669"/>
    <property type="project" value="TreeGrafter"/>
</dbReference>
<dbReference type="GO" id="GO:0005576">
    <property type="term" value="C:extracellular region"/>
    <property type="evidence" value="ECO:0007669"/>
    <property type="project" value="UniProtKB-SubCell"/>
</dbReference>
<accession>A0A1Y2ERD7</accession>
<dbReference type="AlphaFoldDB" id="A0A1Y2ERD7"/>
<dbReference type="GO" id="GO:0030248">
    <property type="term" value="F:cellulose binding"/>
    <property type="evidence" value="ECO:0007669"/>
    <property type="project" value="InterPro"/>
</dbReference>
<dbReference type="Pfam" id="PF00734">
    <property type="entry name" value="CBM_1"/>
    <property type="match status" value="1"/>
</dbReference>
<keyword evidence="16" id="KW-1185">Reference proteome</keyword>
<evidence type="ECO:0000256" key="3">
    <source>
        <dbReference type="ARBA" id="ARBA00004613"/>
    </source>
</evidence>
<keyword evidence="9" id="KW-0456">Lyase</keyword>
<name>A0A1Y2ERD7_9FUNG</name>
<dbReference type="InterPro" id="IPR000254">
    <property type="entry name" value="CBD"/>
</dbReference>
<evidence type="ECO:0000256" key="12">
    <source>
        <dbReference type="SAM" id="MobiDB-lite"/>
    </source>
</evidence>
<evidence type="ECO:0000256" key="7">
    <source>
        <dbReference type="ARBA" id="ARBA00022729"/>
    </source>
</evidence>
<dbReference type="SUPFAM" id="SSF57180">
    <property type="entry name" value="Cellulose-binding domain"/>
    <property type="match status" value="1"/>
</dbReference>
<comment type="cofactor">
    <cofactor evidence="2">
        <name>Ca(2+)</name>
        <dbReference type="ChEBI" id="CHEBI:29108"/>
    </cofactor>
</comment>
<comment type="subcellular location">
    <subcellularLocation>
        <location evidence="3">Secreted</location>
    </subcellularLocation>
</comment>
<feature type="compositionally biased region" description="Basic residues" evidence="12">
    <location>
        <begin position="73"/>
        <end position="109"/>
    </location>
</feature>
<feature type="region of interest" description="Disordered" evidence="12">
    <location>
        <begin position="61"/>
        <end position="128"/>
    </location>
</feature>
<dbReference type="InterPro" id="IPR035971">
    <property type="entry name" value="CBD_sf"/>
</dbReference>
<keyword evidence="6" id="KW-0964">Secreted</keyword>
<dbReference type="SUPFAM" id="SSF51126">
    <property type="entry name" value="Pectin lyase-like"/>
    <property type="match status" value="1"/>
</dbReference>
<evidence type="ECO:0000256" key="1">
    <source>
        <dbReference type="ARBA" id="ARBA00000695"/>
    </source>
</evidence>
<comment type="catalytic activity">
    <reaction evidence="1">
        <text>Eliminative cleavage of (1-&gt;4)-alpha-D-galacturonan to give oligosaccharides with 4-deoxy-alpha-D-galact-4-enuronosyl groups at their non-reducing ends.</text>
        <dbReference type="EC" id="4.2.2.2"/>
    </reaction>
</comment>
<evidence type="ECO:0000256" key="11">
    <source>
        <dbReference type="ARBA" id="ARBA00039895"/>
    </source>
</evidence>
<evidence type="ECO:0000313" key="16">
    <source>
        <dbReference type="Proteomes" id="UP000193920"/>
    </source>
</evidence>
<dbReference type="EC" id="4.2.2.2" evidence="5"/>
<dbReference type="GO" id="GO:0030570">
    <property type="term" value="F:pectate lyase activity"/>
    <property type="evidence" value="ECO:0007669"/>
    <property type="project" value="UniProtKB-EC"/>
</dbReference>
<reference evidence="15 16" key="1">
    <citation type="submission" date="2016-08" db="EMBL/GenBank/DDBJ databases">
        <title>A Parts List for Fungal Cellulosomes Revealed by Comparative Genomics.</title>
        <authorList>
            <consortium name="DOE Joint Genome Institute"/>
            <person name="Haitjema C.H."/>
            <person name="Gilmore S.P."/>
            <person name="Henske J.K."/>
            <person name="Solomon K.V."/>
            <person name="De Groot R."/>
            <person name="Kuo A."/>
            <person name="Mondo S.J."/>
            <person name="Salamov A.A."/>
            <person name="Labutti K."/>
            <person name="Zhao Z."/>
            <person name="Chiniquy J."/>
            <person name="Barry K."/>
            <person name="Brewer H.M."/>
            <person name="Purvine S.O."/>
            <person name="Wright A.T."/>
            <person name="Boxma B."/>
            <person name="Van Alen T."/>
            <person name="Hackstein J.H."/>
            <person name="Baker S.E."/>
            <person name="Grigoriev I.V."/>
            <person name="O'Malley M.A."/>
        </authorList>
    </citation>
    <scope>NUCLEOTIDE SEQUENCE [LARGE SCALE GENOMIC DNA]</scope>
    <source>
        <strain evidence="15 16">G1</strain>
    </source>
</reference>
<evidence type="ECO:0000256" key="8">
    <source>
        <dbReference type="ARBA" id="ARBA00022837"/>
    </source>
</evidence>
<evidence type="ECO:0000259" key="14">
    <source>
        <dbReference type="PROSITE" id="PS51164"/>
    </source>
</evidence>
<dbReference type="PROSITE" id="PS51164">
    <property type="entry name" value="CBM1_2"/>
    <property type="match status" value="1"/>
</dbReference>
<feature type="chain" id="PRO_5010992791" description="Probable pectate lyase F" evidence="13">
    <location>
        <begin position="19"/>
        <end position="412"/>
    </location>
</feature>
<dbReference type="STRING" id="1754190.A0A1Y2ERD7"/>
<keyword evidence="8" id="KW-0106">Calcium</keyword>
<evidence type="ECO:0000256" key="2">
    <source>
        <dbReference type="ARBA" id="ARBA00001913"/>
    </source>
</evidence>
<evidence type="ECO:0000256" key="5">
    <source>
        <dbReference type="ARBA" id="ARBA00012272"/>
    </source>
</evidence>